<proteinExistence type="inferred from homology"/>
<sequence length="829" mass="94269">EMGSNVELVWPEAEAYSSRVNNCSHANSSLAAIRAKLSAEQLEQFKTSCFGHLLNIDKIQFSGQIVHGVVLRRVAGQGVKDLDGLSFLLGCDVAQFTRQDFCLITGLRFGEVPEVSSGESDEIRLQKRYFIDEGITCNALEEAFLRCTEEDDIYKLALVYFAELVVLGRDKHLNINLNYLTLVEDLDAFNRYPWGSVSFDKTQDSLFSAPTKYVKSFENEEGRGKGKSKVTGTSRRNEKGKKDKHGEAQRSGWSFKGFTYAFQIWVYELIPRMADLNYCKVVDPTAVPRILRWRTTTSVPEMRKLNNYFFQSKESVQLRALCPSEEEMRQPYWSWPQDRPAVVSAESIPSSCADLDELNKVVSLLRSELFQVKREKDVLDLKRGRIVVSSHIYLRDMEMDDIQWDEGPSNRNEGEEKEDEGIEGGEGPSNRNEGEEKEEEGIEGGEGPSNRNEGEEKEEEGIEGGEVQGKPSEVEEGQRKSEGEQVQVKSSKGEEAKDRAVRERNYVAWGDIGESTEGTLLEFTVGDIDLDQPTAVLSQLNVWLNDKGKAVAQGVQLRKRKRIIPMWKIIEGSELVPKTVAQTTGLQMLDPMKAIPHDDLVNFETLLGMAPEPKHIHLGLYLIRKRQQQLEEVEIADWTTTDVFFMNHIRTCFADNKRKKQKLGWKIRKSLLNVVNGKVPPCGMDWQNVYKVYAPFMLTKYKHWVAVMIDLVLCEIKVYDSKVSLIPDDIVKEELGPLSITLPNLLNTIDFYEEGVYANNCSRDWWCPWPIERVDVPQQSNEGDCGMFVLKYIELFSAQLPLATCTSQNMPFFRLKLAAEITRGDAYMP</sequence>
<accession>A0A4Y1RRG9</accession>
<feature type="compositionally biased region" description="Basic and acidic residues" evidence="4">
    <location>
        <begin position="472"/>
        <end position="483"/>
    </location>
</feature>
<evidence type="ECO:0000256" key="2">
    <source>
        <dbReference type="ARBA" id="ARBA00022670"/>
    </source>
</evidence>
<evidence type="ECO:0000313" key="6">
    <source>
        <dbReference type="EMBL" id="BBH06961.1"/>
    </source>
</evidence>
<feature type="non-terminal residue" evidence="6">
    <location>
        <position position="1"/>
    </location>
</feature>
<keyword evidence="2" id="KW-0645">Protease</keyword>
<dbReference type="InterPro" id="IPR015410">
    <property type="entry name" value="DUF1985"/>
</dbReference>
<gene>
    <name evidence="6" type="ORF">Prudu_018741</name>
</gene>
<dbReference type="AlphaFoldDB" id="A0A4Y1RRG9"/>
<dbReference type="Pfam" id="PF09331">
    <property type="entry name" value="DUF1985"/>
    <property type="match status" value="1"/>
</dbReference>
<feature type="compositionally biased region" description="Basic and acidic residues" evidence="4">
    <location>
        <begin position="491"/>
        <end position="500"/>
    </location>
</feature>
<name>A0A4Y1RRG9_PRUDU</name>
<dbReference type="PANTHER" id="PTHR48449:SF1">
    <property type="entry name" value="DUF1985 DOMAIN-CONTAINING PROTEIN"/>
    <property type="match status" value="1"/>
</dbReference>
<keyword evidence="3" id="KW-0378">Hydrolase</keyword>
<dbReference type="InterPro" id="IPR003653">
    <property type="entry name" value="Peptidase_C48_C"/>
</dbReference>
<evidence type="ECO:0000256" key="3">
    <source>
        <dbReference type="ARBA" id="ARBA00022801"/>
    </source>
</evidence>
<dbReference type="GO" id="GO:0006508">
    <property type="term" value="P:proteolysis"/>
    <property type="evidence" value="ECO:0007669"/>
    <property type="project" value="UniProtKB-KW"/>
</dbReference>
<evidence type="ECO:0000256" key="4">
    <source>
        <dbReference type="SAM" id="MobiDB-lite"/>
    </source>
</evidence>
<dbReference type="PANTHER" id="PTHR48449">
    <property type="entry name" value="DUF1985 DOMAIN-CONTAINING PROTEIN"/>
    <property type="match status" value="1"/>
</dbReference>
<organism evidence="6">
    <name type="scientific">Prunus dulcis</name>
    <name type="common">Almond</name>
    <name type="synonym">Amygdalus dulcis</name>
    <dbReference type="NCBI Taxonomy" id="3755"/>
    <lineage>
        <taxon>Eukaryota</taxon>
        <taxon>Viridiplantae</taxon>
        <taxon>Streptophyta</taxon>
        <taxon>Embryophyta</taxon>
        <taxon>Tracheophyta</taxon>
        <taxon>Spermatophyta</taxon>
        <taxon>Magnoliopsida</taxon>
        <taxon>eudicotyledons</taxon>
        <taxon>Gunneridae</taxon>
        <taxon>Pentapetalae</taxon>
        <taxon>rosids</taxon>
        <taxon>fabids</taxon>
        <taxon>Rosales</taxon>
        <taxon>Rosaceae</taxon>
        <taxon>Amygdaloideae</taxon>
        <taxon>Amygdaleae</taxon>
        <taxon>Prunus</taxon>
    </lineage>
</organism>
<dbReference type="PROSITE" id="PS50600">
    <property type="entry name" value="ULP_PROTEASE"/>
    <property type="match status" value="1"/>
</dbReference>
<feature type="domain" description="Ubiquitin-like protease family profile" evidence="5">
    <location>
        <begin position="593"/>
        <end position="796"/>
    </location>
</feature>
<dbReference type="InterPro" id="IPR038765">
    <property type="entry name" value="Papain-like_cys_pep_sf"/>
</dbReference>
<dbReference type="SUPFAM" id="SSF54001">
    <property type="entry name" value="Cysteine proteinases"/>
    <property type="match status" value="1"/>
</dbReference>
<dbReference type="GO" id="GO:0008234">
    <property type="term" value="F:cysteine-type peptidase activity"/>
    <property type="evidence" value="ECO:0007669"/>
    <property type="project" value="InterPro"/>
</dbReference>
<dbReference type="EMBL" id="AP019303">
    <property type="protein sequence ID" value="BBH06961.1"/>
    <property type="molecule type" value="Genomic_DNA"/>
</dbReference>
<reference evidence="6" key="1">
    <citation type="journal article" date="2019" name="Science">
        <title>Mutation of a bHLH transcription factor allowed almond domestication.</title>
        <authorList>
            <person name="Sanchez-Perez R."/>
            <person name="Pavan S."/>
            <person name="Mazzeo R."/>
            <person name="Moldovan C."/>
            <person name="Aiese Cigliano R."/>
            <person name="Del Cueto J."/>
            <person name="Ricciardi F."/>
            <person name="Lotti C."/>
            <person name="Ricciardi L."/>
            <person name="Dicenta F."/>
            <person name="Lopez-Marques R.L."/>
            <person name="Lindberg Moller B."/>
        </authorList>
    </citation>
    <scope>NUCLEOTIDE SEQUENCE</scope>
</reference>
<evidence type="ECO:0000259" key="5">
    <source>
        <dbReference type="PROSITE" id="PS50600"/>
    </source>
</evidence>
<feature type="region of interest" description="Disordered" evidence="4">
    <location>
        <begin position="403"/>
        <end position="500"/>
    </location>
</feature>
<comment type="similarity">
    <text evidence="1">Belongs to the peptidase C48 family.</text>
</comment>
<dbReference type="Gene3D" id="3.40.395.10">
    <property type="entry name" value="Adenoviral Proteinase, Chain A"/>
    <property type="match status" value="1"/>
</dbReference>
<feature type="compositionally biased region" description="Basic and acidic residues" evidence="4">
    <location>
        <begin position="235"/>
        <end position="248"/>
    </location>
</feature>
<protein>
    <submittedName>
        <fullName evidence="6">BURP domain-containing protein</fullName>
    </submittedName>
</protein>
<evidence type="ECO:0000256" key="1">
    <source>
        <dbReference type="ARBA" id="ARBA00005234"/>
    </source>
</evidence>
<dbReference type="Pfam" id="PF02902">
    <property type="entry name" value="Peptidase_C48"/>
    <property type="match status" value="1"/>
</dbReference>
<feature type="region of interest" description="Disordered" evidence="4">
    <location>
        <begin position="218"/>
        <end position="248"/>
    </location>
</feature>